<evidence type="ECO:0000313" key="3">
    <source>
        <dbReference type="EMBL" id="GFG38841.1"/>
    </source>
</evidence>
<dbReference type="GO" id="GO:0005576">
    <property type="term" value="C:extracellular region"/>
    <property type="evidence" value="ECO:0007669"/>
    <property type="project" value="UniProtKB-SubCell"/>
</dbReference>
<organism evidence="3 4">
    <name type="scientific">Coptotermes formosanus</name>
    <name type="common">Formosan subterranean termite</name>
    <dbReference type="NCBI Taxonomy" id="36987"/>
    <lineage>
        <taxon>Eukaryota</taxon>
        <taxon>Metazoa</taxon>
        <taxon>Ecdysozoa</taxon>
        <taxon>Arthropoda</taxon>
        <taxon>Hexapoda</taxon>
        <taxon>Insecta</taxon>
        <taxon>Pterygota</taxon>
        <taxon>Neoptera</taxon>
        <taxon>Polyneoptera</taxon>
        <taxon>Dictyoptera</taxon>
        <taxon>Blattodea</taxon>
        <taxon>Blattoidea</taxon>
        <taxon>Termitoidae</taxon>
        <taxon>Rhinotermitidae</taxon>
        <taxon>Coptotermes</taxon>
    </lineage>
</organism>
<gene>
    <name evidence="3" type="ORF">Cfor_09066</name>
</gene>
<evidence type="ECO:0000256" key="1">
    <source>
        <dbReference type="SAM" id="MobiDB-lite"/>
    </source>
</evidence>
<feature type="compositionally biased region" description="Polar residues" evidence="1">
    <location>
        <begin position="145"/>
        <end position="159"/>
    </location>
</feature>
<dbReference type="AlphaFoldDB" id="A0A6L2Q1R7"/>
<dbReference type="Gene3D" id="3.40.33.10">
    <property type="entry name" value="CAP"/>
    <property type="match status" value="2"/>
</dbReference>
<feature type="domain" description="SCP" evidence="2">
    <location>
        <begin position="354"/>
        <end position="489"/>
    </location>
</feature>
<dbReference type="FunFam" id="3.40.33.10:FF:000002">
    <property type="entry name" value="Golgi-associated plant pathogenesis-related protein 1"/>
    <property type="match status" value="2"/>
</dbReference>
<evidence type="ECO:0000259" key="2">
    <source>
        <dbReference type="SMART" id="SM00198"/>
    </source>
</evidence>
<proteinExistence type="predicted"/>
<dbReference type="CDD" id="cd05382">
    <property type="entry name" value="CAP_GAPR1-like"/>
    <property type="match status" value="2"/>
</dbReference>
<dbReference type="Pfam" id="PF00188">
    <property type="entry name" value="CAP"/>
    <property type="match status" value="2"/>
</dbReference>
<dbReference type="PANTHER" id="PTHR10334">
    <property type="entry name" value="CYSTEINE-RICH SECRETORY PROTEIN-RELATED"/>
    <property type="match status" value="1"/>
</dbReference>
<name>A0A6L2Q1R7_COPFO</name>
<dbReference type="SUPFAM" id="SSF55797">
    <property type="entry name" value="PR-1-like"/>
    <property type="match status" value="2"/>
</dbReference>
<dbReference type="Proteomes" id="UP000502823">
    <property type="component" value="Unassembled WGS sequence"/>
</dbReference>
<feature type="region of interest" description="Disordered" evidence="1">
    <location>
        <begin position="144"/>
        <end position="179"/>
    </location>
</feature>
<dbReference type="OrthoDB" id="337038at2759"/>
<protein>
    <recommendedName>
        <fullName evidence="2">SCP domain-containing protein</fullName>
    </recommendedName>
</protein>
<dbReference type="InterPro" id="IPR018244">
    <property type="entry name" value="Allrgn_V5/Tpx1_CS"/>
</dbReference>
<dbReference type="InParanoid" id="A0A6L2Q1R7"/>
<dbReference type="SMART" id="SM00198">
    <property type="entry name" value="SCP"/>
    <property type="match status" value="2"/>
</dbReference>
<dbReference type="InterPro" id="IPR001283">
    <property type="entry name" value="CRISP-related"/>
</dbReference>
<evidence type="ECO:0000313" key="4">
    <source>
        <dbReference type="Proteomes" id="UP000502823"/>
    </source>
</evidence>
<feature type="domain" description="SCP" evidence="2">
    <location>
        <begin position="185"/>
        <end position="320"/>
    </location>
</feature>
<dbReference type="EMBL" id="BLKM01000827">
    <property type="protein sequence ID" value="GFG38841.1"/>
    <property type="molecule type" value="Genomic_DNA"/>
</dbReference>
<dbReference type="InterPro" id="IPR035940">
    <property type="entry name" value="CAP_sf"/>
</dbReference>
<dbReference type="PRINTS" id="PR00837">
    <property type="entry name" value="V5TPXLIKE"/>
</dbReference>
<reference evidence="4" key="1">
    <citation type="submission" date="2020-01" db="EMBL/GenBank/DDBJ databases">
        <title>Draft genome sequence of the Termite Coptotermes fromosanus.</title>
        <authorList>
            <person name="Itakura S."/>
            <person name="Yosikawa Y."/>
            <person name="Umezawa K."/>
        </authorList>
    </citation>
    <scope>NUCLEOTIDE SEQUENCE [LARGE SCALE GENOMIC DNA]</scope>
</reference>
<keyword evidence="4" id="KW-1185">Reference proteome</keyword>
<accession>A0A6L2Q1R7</accession>
<dbReference type="InterPro" id="IPR034113">
    <property type="entry name" value="SCP_GAPR1-like"/>
</dbReference>
<dbReference type="PROSITE" id="PS01009">
    <property type="entry name" value="CRISP_1"/>
    <property type="match status" value="2"/>
</dbReference>
<sequence>MNSTARHREINRYYNPPTKCSSLASRWSSVVRPLPTSAIMDLNRIPSTTHGHEFHNGLSRVVMVRKTEQRTFASGKDGEEPKFETVTRETVETYRGNRPDRVTTSEKRDVFQNLPEEFRGVLQKDQNGTTNTVTRNVVVKEKLNSRSPSLSPDRSNAVKQKSESKLSLSKTKLKTENDAAGAEGDFAADCLKAHNEYREKHGVQPLKLNKKLCKYSEEWAKRLAARGHLEHRQNSDYGENIFCSWSSNPGYHVTGREPVDNWYSEIKNHPFGREPSSLKSGHFSQVVWRDSKELGVAVAKSRNGQIFVVANYSPPGNFIGSFAENVPPLGKTDAAKKTNSDKVTNGYASSDEEEFAKEGLRVHNEYRRKHGVPDLKLSELLCSYAREWAKTLAREDRFGHRPDGKYGENIYCMWSSDPQQNVTAKDACQSWYKEIKDFSFGAEPRVLKSGHFTQMVWKNSQELGMGLARSKNGRVLVVANYNPRGNYIGQFAENVPRPHQ</sequence>
<dbReference type="InterPro" id="IPR014044">
    <property type="entry name" value="CAP_dom"/>
</dbReference>
<comment type="caution">
    <text evidence="3">The sequence shown here is derived from an EMBL/GenBank/DDBJ whole genome shotgun (WGS) entry which is preliminary data.</text>
</comment>